<dbReference type="Pfam" id="PF01557">
    <property type="entry name" value="FAA_hydrolase"/>
    <property type="match status" value="1"/>
</dbReference>
<dbReference type="NCBIfam" id="NF007967">
    <property type="entry name" value="PRK10691.1"/>
    <property type="match status" value="1"/>
</dbReference>
<keyword evidence="4" id="KW-1185">Reference proteome</keyword>
<reference evidence="3 4" key="1">
    <citation type="submission" date="2016-08" db="EMBL/GenBank/DDBJ databases">
        <authorList>
            <person name="Seilhamer J.J."/>
        </authorList>
    </citation>
    <scope>NUCLEOTIDE SEQUENCE [LARGE SCALE GENOMIC DNA]</scope>
    <source>
        <strain evidence="3 4">KCTC 42603</strain>
    </source>
</reference>
<evidence type="ECO:0000256" key="1">
    <source>
        <dbReference type="ARBA" id="ARBA00022723"/>
    </source>
</evidence>
<dbReference type="PANTHER" id="PTHR11820">
    <property type="entry name" value="ACYLPYRUVASE"/>
    <property type="match status" value="1"/>
</dbReference>
<dbReference type="GO" id="GO:0046872">
    <property type="term" value="F:metal ion binding"/>
    <property type="evidence" value="ECO:0007669"/>
    <property type="project" value="UniProtKB-KW"/>
</dbReference>
<dbReference type="InterPro" id="IPR036663">
    <property type="entry name" value="Fumarylacetoacetase_C_sf"/>
</dbReference>
<evidence type="ECO:0000313" key="3">
    <source>
        <dbReference type="EMBL" id="OFC71021.1"/>
    </source>
</evidence>
<dbReference type="PANTHER" id="PTHR11820:SF7">
    <property type="entry name" value="ACYLPYRUVASE FAHD1, MITOCHONDRIAL"/>
    <property type="match status" value="1"/>
</dbReference>
<keyword evidence="3" id="KW-0413">Isomerase</keyword>
<accession>A0A1E7ZC33</accession>
<evidence type="ECO:0000259" key="2">
    <source>
        <dbReference type="Pfam" id="PF01557"/>
    </source>
</evidence>
<dbReference type="GO" id="GO:0018773">
    <property type="term" value="F:acetylpyruvate hydrolase activity"/>
    <property type="evidence" value="ECO:0007669"/>
    <property type="project" value="TreeGrafter"/>
</dbReference>
<gene>
    <name evidence="3" type="ORF">BFC18_11345</name>
</gene>
<keyword evidence="1" id="KW-0479">Metal-binding</keyword>
<dbReference type="EMBL" id="MDHN01000021">
    <property type="protein sequence ID" value="OFC71021.1"/>
    <property type="molecule type" value="Genomic_DNA"/>
</dbReference>
<dbReference type="AlphaFoldDB" id="A0A1E7ZC33"/>
<dbReference type="Gene3D" id="3.90.850.10">
    <property type="entry name" value="Fumarylacetoacetase-like, C-terminal domain"/>
    <property type="match status" value="1"/>
</dbReference>
<dbReference type="SUPFAM" id="SSF56529">
    <property type="entry name" value="FAH"/>
    <property type="match status" value="1"/>
</dbReference>
<organism evidence="3 4">
    <name type="scientific">Alteromonas confluentis</name>
    <dbReference type="NCBI Taxonomy" id="1656094"/>
    <lineage>
        <taxon>Bacteria</taxon>
        <taxon>Pseudomonadati</taxon>
        <taxon>Pseudomonadota</taxon>
        <taxon>Gammaproteobacteria</taxon>
        <taxon>Alteromonadales</taxon>
        <taxon>Alteromonadaceae</taxon>
        <taxon>Alteromonas/Salinimonas group</taxon>
        <taxon>Alteromonas</taxon>
    </lineage>
</organism>
<dbReference type="InterPro" id="IPR011234">
    <property type="entry name" value="Fumarylacetoacetase-like_C"/>
</dbReference>
<feature type="domain" description="Fumarylacetoacetase-like C-terminal" evidence="2">
    <location>
        <begin position="19"/>
        <end position="218"/>
    </location>
</feature>
<sequence>MYQHKTSDGQVIDLPVTRAVCIGRNYLDHIAELNNAVPDEALFFMKPAPALCDMSQPVTIPDDLGECHNELELAVLLNKPLKNASEEDVLAAIEGYGLALDLTLRDVQSKLKSQGYPWERAKAFDGSCPLSGFVPASTFSDPADIHFTLHINGEMKQQGHTAKMIRPLLALIAEMSRVFTLTPGDVILTGTPKGVGPLVAGDKIEAILEGGLTVTSRVEA</sequence>
<name>A0A1E7ZC33_9ALTE</name>
<proteinExistence type="predicted"/>
<evidence type="ECO:0000313" key="4">
    <source>
        <dbReference type="Proteomes" id="UP000175691"/>
    </source>
</evidence>
<dbReference type="GO" id="GO:0016853">
    <property type="term" value="F:isomerase activity"/>
    <property type="evidence" value="ECO:0007669"/>
    <property type="project" value="UniProtKB-KW"/>
</dbReference>
<dbReference type="RefSeq" id="WP_070125415.1">
    <property type="nucleotide sequence ID" value="NZ_MDHN01000021.1"/>
</dbReference>
<dbReference type="STRING" id="1656094.BFC18_11345"/>
<dbReference type="Proteomes" id="UP000175691">
    <property type="component" value="Unassembled WGS sequence"/>
</dbReference>
<dbReference type="OrthoDB" id="9805307at2"/>
<comment type="caution">
    <text evidence="3">The sequence shown here is derived from an EMBL/GenBank/DDBJ whole genome shotgun (WGS) entry which is preliminary data.</text>
</comment>
<protein>
    <submittedName>
        <fullName evidence="3">Isomerase/hydrolase</fullName>
    </submittedName>
</protein>
<keyword evidence="3" id="KW-0378">Hydrolase</keyword>